<protein>
    <submittedName>
        <fullName evidence="1">Uncharacterized conserved protein</fullName>
    </submittedName>
</protein>
<dbReference type="RefSeq" id="WP_126602595.1">
    <property type="nucleotide sequence ID" value="NZ_LR134529.1"/>
</dbReference>
<dbReference type="OrthoDB" id="112290at2"/>
<evidence type="ECO:0000313" key="2">
    <source>
        <dbReference type="Proteomes" id="UP000274201"/>
    </source>
</evidence>
<dbReference type="EMBL" id="LR134529">
    <property type="protein sequence ID" value="VEJ44888.1"/>
    <property type="molecule type" value="Genomic_DNA"/>
</dbReference>
<dbReference type="PANTHER" id="PTHR40045:SF1">
    <property type="entry name" value="YQCI_YCGG FAMILY PROTEIN"/>
    <property type="match status" value="1"/>
</dbReference>
<proteinExistence type="predicted"/>
<organism evidence="1 2">
    <name type="scientific">Bartonella vinsonii</name>
    <name type="common">Rochalimaea vinsonii</name>
    <dbReference type="NCBI Taxonomy" id="33047"/>
    <lineage>
        <taxon>Bacteria</taxon>
        <taxon>Pseudomonadati</taxon>
        <taxon>Pseudomonadota</taxon>
        <taxon>Alphaproteobacteria</taxon>
        <taxon>Hyphomicrobiales</taxon>
        <taxon>Bartonellaceae</taxon>
        <taxon>Bartonella</taxon>
    </lineage>
</organism>
<gene>
    <name evidence="1" type="ORF">NCTC12905_00531</name>
</gene>
<sequence length="238" mass="28511">MDSAEQIMRNIDKYEKWKQVIFKEFDAIMNNKNRPFPCLFGVKGYQKDMLRFGFYKELTAKNIMEDLINYCDNYKNFGKNTSFVAFEEPSSIQSIEVYRKKFWSILKDLQALDDREWPEHIPKNMDDPLWEFCFHGEPMFIVCNTPSHINRISRRSSTFMLTFQPRWVFSDLLDTEQKAKNAFSAVTKRLEPFDIIIKSPFLGKYGDSKNREWMQYFLQDNNIESLSCPYHIMERNND</sequence>
<accession>A0A448V558</accession>
<reference evidence="1 2" key="1">
    <citation type="submission" date="2018-12" db="EMBL/GenBank/DDBJ databases">
        <authorList>
            <consortium name="Pathogen Informatics"/>
        </authorList>
    </citation>
    <scope>NUCLEOTIDE SEQUENCE [LARGE SCALE GENOMIC DNA]</scope>
    <source>
        <strain evidence="1 2">NCTC12905</strain>
    </source>
</reference>
<dbReference type="Pfam" id="PF08892">
    <property type="entry name" value="YqcI_YcgG"/>
    <property type="match status" value="1"/>
</dbReference>
<dbReference type="PANTHER" id="PTHR40045">
    <property type="entry name" value="YCGG FAMILY PROTEIN"/>
    <property type="match status" value="1"/>
</dbReference>
<dbReference type="AlphaFoldDB" id="A0A448V558"/>
<evidence type="ECO:0000313" key="1">
    <source>
        <dbReference type="EMBL" id="VEJ44888.1"/>
    </source>
</evidence>
<dbReference type="Proteomes" id="UP000274201">
    <property type="component" value="Chromosome"/>
</dbReference>
<name>A0A448V558_BARVI</name>
<dbReference type="InterPro" id="IPR014988">
    <property type="entry name" value="Uncharacterised_YqcI/YcgG"/>
</dbReference>